<dbReference type="InterPro" id="IPR003772">
    <property type="entry name" value="YceD"/>
</dbReference>
<reference evidence="1 2" key="1">
    <citation type="submission" date="2022-03" db="EMBL/GenBank/DDBJ databases">
        <authorList>
            <person name="Koch H."/>
        </authorList>
    </citation>
    <scope>NUCLEOTIDE SEQUENCE [LARGE SCALE GENOMIC DNA]</scope>
    <source>
        <strain evidence="1 2">G1</strain>
    </source>
</reference>
<proteinExistence type="predicted"/>
<evidence type="ECO:0008006" key="3">
    <source>
        <dbReference type="Google" id="ProtNLM"/>
    </source>
</evidence>
<keyword evidence="2" id="KW-1185">Reference proteome</keyword>
<dbReference type="EMBL" id="OW150024">
    <property type="protein sequence ID" value="CAH2030994.1"/>
    <property type="molecule type" value="Genomic_DNA"/>
</dbReference>
<dbReference type="PANTHER" id="PTHR34374">
    <property type="entry name" value="LARGE RIBOSOMAL RNA SUBUNIT ACCUMULATION PROTEIN YCED HOMOLOG 1, CHLOROPLASTIC"/>
    <property type="match status" value="1"/>
</dbReference>
<dbReference type="Proteomes" id="UP001295463">
    <property type="component" value="Chromosome"/>
</dbReference>
<name>A0ABM9D728_9BACT</name>
<evidence type="ECO:0000313" key="1">
    <source>
        <dbReference type="EMBL" id="CAH2030994.1"/>
    </source>
</evidence>
<organism evidence="1 2">
    <name type="scientific">Trichlorobacter ammonificans</name>
    <dbReference type="NCBI Taxonomy" id="2916410"/>
    <lineage>
        <taxon>Bacteria</taxon>
        <taxon>Pseudomonadati</taxon>
        <taxon>Thermodesulfobacteriota</taxon>
        <taxon>Desulfuromonadia</taxon>
        <taxon>Geobacterales</taxon>
        <taxon>Geobacteraceae</taxon>
        <taxon>Trichlorobacter</taxon>
    </lineage>
</organism>
<evidence type="ECO:0000313" key="2">
    <source>
        <dbReference type="Proteomes" id="UP001295463"/>
    </source>
</evidence>
<accession>A0ABM9D728</accession>
<dbReference type="PANTHER" id="PTHR34374:SF1">
    <property type="entry name" value="LARGE RIBOSOMAL RNA SUBUNIT ACCUMULATION PROTEIN YCED HOMOLOG 1, CHLOROPLASTIC"/>
    <property type="match status" value="1"/>
</dbReference>
<gene>
    <name evidence="1" type="ORF">GEAMG1_1180</name>
</gene>
<protein>
    <recommendedName>
        <fullName evidence="3">DUF177 domain-containing protein</fullName>
    </recommendedName>
</protein>
<dbReference type="RefSeq" id="WP_305731857.1">
    <property type="nucleotide sequence ID" value="NZ_OW150024.1"/>
</dbReference>
<dbReference type="Pfam" id="PF02620">
    <property type="entry name" value="YceD"/>
    <property type="match status" value="1"/>
</dbReference>
<sequence length="179" mass="19872">MKVKTEHIRETVRQFVFQEAAAAFPMLAEMEEAGECRFTGPVSVELTAGREMDHYRVEGTLSVPLSLTCSRCLAEFGQVVSSQFTIFFREGRGEEQAEEHEVELAERDLVSAIFQGDEIDLLPEIGEQVALTVPLKPLCSESCKGLCPSCGVDRNTTVCTCSQEPKLSKFSALKDFKVR</sequence>